<keyword evidence="1" id="KW-0678">Repressor</keyword>
<keyword evidence="1" id="KW-0804">Transcription</keyword>
<comment type="subcellular location">
    <subcellularLocation>
        <location evidence="1">Nucleus</location>
    </subcellularLocation>
</comment>
<dbReference type="EMBL" id="PNBA02000020">
    <property type="protein sequence ID" value="KAG6389090.1"/>
    <property type="molecule type" value="Genomic_DNA"/>
</dbReference>
<comment type="function">
    <text evidence="1">Aux/IAA proteins are short-lived transcriptional factors that function as repressors of early auxin response genes at low auxin concentrations.</text>
</comment>
<proteinExistence type="inferred from homology"/>
<keyword evidence="1" id="KW-0805">Transcription regulation</keyword>
<reference evidence="3" key="1">
    <citation type="submission" date="2018-01" db="EMBL/GenBank/DDBJ databases">
        <authorList>
            <person name="Mao J.F."/>
        </authorList>
    </citation>
    <scope>NUCLEOTIDE SEQUENCE</scope>
    <source>
        <strain evidence="3">Huo1</strain>
        <tissue evidence="3">Leaf</tissue>
    </source>
</reference>
<feature type="domain" description="AUX/IAA" evidence="2">
    <location>
        <begin position="16"/>
        <end position="78"/>
    </location>
</feature>
<accession>A0A8X8W6S1</accession>
<keyword evidence="4" id="KW-1185">Reference proteome</keyword>
<evidence type="ECO:0000313" key="4">
    <source>
        <dbReference type="Proteomes" id="UP000298416"/>
    </source>
</evidence>
<keyword evidence="1" id="KW-0927">Auxin signaling pathway</keyword>
<dbReference type="GO" id="GO:0005634">
    <property type="term" value="C:nucleus"/>
    <property type="evidence" value="ECO:0007669"/>
    <property type="project" value="UniProtKB-SubCell"/>
</dbReference>
<sequence length="106" mass="11861">MFVCKFRDSGCVDVEEDAVVGWPQVNSQMRKVAEHHRRESTASNYVTVDNRGGGLNSMYVKVEMEGIGIARKISLWKAETHHFVVREDVIGSQWSIALSSTIFSSA</sequence>
<keyword evidence="1" id="KW-0539">Nucleus</keyword>
<dbReference type="AlphaFoldDB" id="A0A8X8W6S1"/>
<evidence type="ECO:0000256" key="1">
    <source>
        <dbReference type="RuleBase" id="RU004549"/>
    </source>
</evidence>
<evidence type="ECO:0000259" key="2">
    <source>
        <dbReference type="Pfam" id="PF02309"/>
    </source>
</evidence>
<gene>
    <name evidence="3" type="ORF">SASPL_150549</name>
</gene>
<dbReference type="Proteomes" id="UP000298416">
    <property type="component" value="Unassembled WGS sequence"/>
</dbReference>
<dbReference type="Pfam" id="PF02309">
    <property type="entry name" value="AUX_IAA"/>
    <property type="match status" value="1"/>
</dbReference>
<comment type="similarity">
    <text evidence="1">Belongs to the Aux/IAA family.</text>
</comment>
<comment type="subunit">
    <text evidence="1">Homodimers and heterodimers.</text>
</comment>
<evidence type="ECO:0000313" key="3">
    <source>
        <dbReference type="EMBL" id="KAG6389090.1"/>
    </source>
</evidence>
<name>A0A8X8W6S1_SALSN</name>
<dbReference type="GO" id="GO:0009734">
    <property type="term" value="P:auxin-activated signaling pathway"/>
    <property type="evidence" value="ECO:0007669"/>
    <property type="project" value="UniProtKB-UniRule"/>
</dbReference>
<protein>
    <recommendedName>
        <fullName evidence="1">Auxin-responsive protein</fullName>
    </recommendedName>
</protein>
<reference evidence="3" key="2">
    <citation type="submission" date="2020-08" db="EMBL/GenBank/DDBJ databases">
        <title>Plant Genome Project.</title>
        <authorList>
            <person name="Zhang R.-G."/>
        </authorList>
    </citation>
    <scope>NUCLEOTIDE SEQUENCE</scope>
    <source>
        <strain evidence="3">Huo1</strain>
        <tissue evidence="3">Leaf</tissue>
    </source>
</reference>
<dbReference type="InterPro" id="IPR033389">
    <property type="entry name" value="AUX/IAA_dom"/>
</dbReference>
<organism evidence="3">
    <name type="scientific">Salvia splendens</name>
    <name type="common">Scarlet sage</name>
    <dbReference type="NCBI Taxonomy" id="180675"/>
    <lineage>
        <taxon>Eukaryota</taxon>
        <taxon>Viridiplantae</taxon>
        <taxon>Streptophyta</taxon>
        <taxon>Embryophyta</taxon>
        <taxon>Tracheophyta</taxon>
        <taxon>Spermatophyta</taxon>
        <taxon>Magnoliopsida</taxon>
        <taxon>eudicotyledons</taxon>
        <taxon>Gunneridae</taxon>
        <taxon>Pentapetalae</taxon>
        <taxon>asterids</taxon>
        <taxon>lamiids</taxon>
        <taxon>Lamiales</taxon>
        <taxon>Lamiaceae</taxon>
        <taxon>Nepetoideae</taxon>
        <taxon>Mentheae</taxon>
        <taxon>Salviinae</taxon>
        <taxon>Salvia</taxon>
        <taxon>Salvia subgen. Calosphace</taxon>
        <taxon>core Calosphace</taxon>
    </lineage>
</organism>
<comment type="caution">
    <text evidence="3">The sequence shown here is derived from an EMBL/GenBank/DDBJ whole genome shotgun (WGS) entry which is preliminary data.</text>
</comment>